<gene>
    <name evidence="2" type="ORF">WH96_01395</name>
</gene>
<dbReference type="InterPro" id="IPR025295">
    <property type="entry name" value="eCIS_core_dom"/>
</dbReference>
<feature type="domain" description="eCIS core" evidence="1">
    <location>
        <begin position="95"/>
        <end position="163"/>
    </location>
</feature>
<reference evidence="2 3" key="1">
    <citation type="submission" date="2015-03" db="EMBL/GenBank/DDBJ databases">
        <title>Genome Sequence of Kiloniella spongiae MEBiC09566, isolated from a marine sponge.</title>
        <authorList>
            <person name="Shao Z."/>
            <person name="Wang L."/>
            <person name="Li X."/>
        </authorList>
    </citation>
    <scope>NUCLEOTIDE SEQUENCE [LARGE SCALE GENOMIC DNA]</scope>
    <source>
        <strain evidence="2 3">MEBiC09566</strain>
    </source>
</reference>
<organism evidence="2 3">
    <name type="scientific">Kiloniella spongiae</name>
    <dbReference type="NCBI Taxonomy" id="1489064"/>
    <lineage>
        <taxon>Bacteria</taxon>
        <taxon>Pseudomonadati</taxon>
        <taxon>Pseudomonadota</taxon>
        <taxon>Alphaproteobacteria</taxon>
        <taxon>Rhodospirillales</taxon>
        <taxon>Kiloniellaceae</taxon>
        <taxon>Kiloniella</taxon>
    </lineage>
</organism>
<dbReference type="EMBL" id="LAQL01000002">
    <property type="protein sequence ID" value="KLN62208.1"/>
    <property type="molecule type" value="Genomic_DNA"/>
</dbReference>
<proteinExistence type="predicted"/>
<evidence type="ECO:0000313" key="2">
    <source>
        <dbReference type="EMBL" id="KLN62208.1"/>
    </source>
</evidence>
<accession>A0A0H2MIH9</accession>
<protein>
    <recommendedName>
        <fullName evidence="1">eCIS core domain-containing protein</fullName>
    </recommendedName>
</protein>
<dbReference type="AlphaFoldDB" id="A0A0H2MIH9"/>
<sequence length="255" mass="29383">MLICRNPLFIIILITLTYLNPSTSYSWDPIKDLTGERLDEHMQNLANSGEAFRQKPIDYLINRPGKLFNEACAAPISAYASQLRRRANGHWRKLPDFFAYSMQKHFPEQNLRTVRYAEGIRTSNGSAQTFTNEIYFPRRIDLRNKRDLEWMLHELEHVVQYSTRGSQASLLCEYQFKSIGEGFQHITFNPHDFIDLEVAATRKARLLLSEAHDIMLAGGRGIRQPLAPGEVFRTDLPPPPEFPIMQAPPPVVRSR</sequence>
<evidence type="ECO:0000313" key="3">
    <source>
        <dbReference type="Proteomes" id="UP000035444"/>
    </source>
</evidence>
<evidence type="ECO:0000259" key="1">
    <source>
        <dbReference type="Pfam" id="PF13699"/>
    </source>
</evidence>
<name>A0A0H2MIH9_9PROT</name>
<comment type="caution">
    <text evidence="2">The sequence shown here is derived from an EMBL/GenBank/DDBJ whole genome shotgun (WGS) entry which is preliminary data.</text>
</comment>
<dbReference type="Pfam" id="PF13699">
    <property type="entry name" value="eCIS_core"/>
    <property type="match status" value="1"/>
</dbReference>
<dbReference type="STRING" id="1489064.WH96_01395"/>
<keyword evidence="3" id="KW-1185">Reference proteome</keyword>
<dbReference type="Proteomes" id="UP000035444">
    <property type="component" value="Unassembled WGS sequence"/>
</dbReference>